<evidence type="ECO:0000313" key="1">
    <source>
        <dbReference type="EMBL" id="UUL81378.1"/>
    </source>
</evidence>
<organism evidence="1 2">
    <name type="scientific">Sphingomonas qomolangmaensis</name>
    <dbReference type="NCBI Taxonomy" id="2918765"/>
    <lineage>
        <taxon>Bacteria</taxon>
        <taxon>Pseudomonadati</taxon>
        <taxon>Pseudomonadota</taxon>
        <taxon>Alphaproteobacteria</taxon>
        <taxon>Sphingomonadales</taxon>
        <taxon>Sphingomonadaceae</taxon>
        <taxon>Sphingomonas</taxon>
    </lineage>
</organism>
<dbReference type="InterPro" id="IPR032609">
    <property type="entry name" value="DUF4893"/>
</dbReference>
<reference evidence="1" key="1">
    <citation type="submission" date="2022-07" db="EMBL/GenBank/DDBJ databases">
        <title>Sphingomonas sp. nov., a novel bacterium isolated from the north slope of the Mount Everest.</title>
        <authorList>
            <person name="Cui X."/>
            <person name="Liu Y."/>
        </authorList>
    </citation>
    <scope>NUCLEOTIDE SEQUENCE</scope>
    <source>
        <strain evidence="1">S5-59</strain>
    </source>
</reference>
<dbReference type="Pfam" id="PF16233">
    <property type="entry name" value="DUF4893"/>
    <property type="match status" value="1"/>
</dbReference>
<keyword evidence="2" id="KW-1185">Reference proteome</keyword>
<sequence length="212" mass="22907">MISKSLAACGLALLMAGCGGSGGELGPRASAPVAAAPADWRNVATTADRDRLRRWRDAWMQALPAARKGNAAEIDEQGALFDPDRALPGAMPPPGAYRCRVFKLGAAGPAMLDYVAYPFFDCRIDAEGDVLSLYKQTGSQRPVGLLFADTDARAVFLGTLVLGDERAPLEYGQDGNRDMAGFVERVGDRRWRLVLPWPRFESKLDIIELVPA</sequence>
<dbReference type="PROSITE" id="PS51257">
    <property type="entry name" value="PROKAR_LIPOPROTEIN"/>
    <property type="match status" value="1"/>
</dbReference>
<evidence type="ECO:0000313" key="2">
    <source>
        <dbReference type="Proteomes" id="UP001058533"/>
    </source>
</evidence>
<protein>
    <submittedName>
        <fullName evidence="1">DUF4893 domain-containing protein</fullName>
    </submittedName>
</protein>
<name>A0ABY5L6Z4_9SPHN</name>
<dbReference type="Proteomes" id="UP001058533">
    <property type="component" value="Chromosome"/>
</dbReference>
<proteinExistence type="predicted"/>
<gene>
    <name evidence="1" type="ORF">NMP03_09100</name>
</gene>
<accession>A0ABY5L6Z4</accession>
<dbReference type="EMBL" id="CP101740">
    <property type="protein sequence ID" value="UUL81378.1"/>
    <property type="molecule type" value="Genomic_DNA"/>
</dbReference>
<dbReference type="RefSeq" id="WP_256505044.1">
    <property type="nucleotide sequence ID" value="NZ_CP101740.1"/>
</dbReference>